<dbReference type="Gene3D" id="2.160.10.10">
    <property type="entry name" value="Hexapeptide repeat proteins"/>
    <property type="match status" value="1"/>
</dbReference>
<name>A0ABV4M6H5_9VIBR</name>
<accession>A0ABV4M6H5</accession>
<evidence type="ECO:0000313" key="4">
    <source>
        <dbReference type="EMBL" id="MEZ8195119.1"/>
    </source>
</evidence>
<dbReference type="PROSITE" id="PS00101">
    <property type="entry name" value="HEXAPEP_TRANSFERASES"/>
    <property type="match status" value="1"/>
</dbReference>
<evidence type="ECO:0000256" key="3">
    <source>
        <dbReference type="ARBA" id="ARBA00023315"/>
    </source>
</evidence>
<organism evidence="4 5">
    <name type="scientific">Vibrio cortegadensis</name>
    <dbReference type="NCBI Taxonomy" id="1328770"/>
    <lineage>
        <taxon>Bacteria</taxon>
        <taxon>Pseudomonadati</taxon>
        <taxon>Pseudomonadota</taxon>
        <taxon>Gammaproteobacteria</taxon>
        <taxon>Vibrionales</taxon>
        <taxon>Vibrionaceae</taxon>
        <taxon>Vibrio</taxon>
    </lineage>
</organism>
<keyword evidence="1 4" id="KW-0808">Transferase</keyword>
<dbReference type="InterPro" id="IPR005881">
    <property type="entry name" value="Ser_O-AcTrfase"/>
</dbReference>
<dbReference type="Pfam" id="PF00132">
    <property type="entry name" value="Hexapep"/>
    <property type="match status" value="1"/>
</dbReference>
<dbReference type="InterPro" id="IPR011004">
    <property type="entry name" value="Trimer_LpxA-like_sf"/>
</dbReference>
<keyword evidence="5" id="KW-1185">Reference proteome</keyword>
<reference evidence="4 5" key="1">
    <citation type="submission" date="2024-06" db="EMBL/GenBank/DDBJ databases">
        <authorList>
            <person name="Steensen K."/>
            <person name="Seneca J."/>
            <person name="Bartlau N."/>
            <person name="Yu A.X."/>
            <person name="Polz M.F."/>
        </authorList>
    </citation>
    <scope>NUCLEOTIDE SEQUENCE [LARGE SCALE GENOMIC DNA]</scope>
    <source>
        <strain evidence="4 5">FF146</strain>
    </source>
</reference>
<dbReference type="PANTHER" id="PTHR42811">
    <property type="entry name" value="SERINE ACETYLTRANSFERASE"/>
    <property type="match status" value="1"/>
</dbReference>
<evidence type="ECO:0000256" key="1">
    <source>
        <dbReference type="ARBA" id="ARBA00022679"/>
    </source>
</evidence>
<dbReference type="Proteomes" id="UP001569153">
    <property type="component" value="Unassembled WGS sequence"/>
</dbReference>
<dbReference type="EMBL" id="JBGOOT010000006">
    <property type="protein sequence ID" value="MEZ8195119.1"/>
    <property type="molecule type" value="Genomic_DNA"/>
</dbReference>
<dbReference type="EC" id="2.3.1.30" evidence="4"/>
<sequence>MLIGKWCNSHHLSFVSKIIYAIQFFLFNSSLPHSAIIGKGSKFAYGGIGCVIHKRARVGKNCTFGQNITIGGRSKHVDVPIIGDNVYIGAGARVLGPINIGDNVIIAPNAVVISDVPPSTIVGGIPAKVIKSDIDPSNFI</sequence>
<dbReference type="RefSeq" id="WP_253825327.1">
    <property type="nucleotide sequence ID" value="NZ_AP025472.1"/>
</dbReference>
<gene>
    <name evidence="4" type="ORF">ACED38_09475</name>
</gene>
<evidence type="ECO:0000256" key="2">
    <source>
        <dbReference type="ARBA" id="ARBA00022737"/>
    </source>
</evidence>
<dbReference type="SUPFAM" id="SSF51161">
    <property type="entry name" value="Trimeric LpxA-like enzymes"/>
    <property type="match status" value="1"/>
</dbReference>
<proteinExistence type="predicted"/>
<dbReference type="GO" id="GO:0009001">
    <property type="term" value="F:serine O-acetyltransferase activity"/>
    <property type="evidence" value="ECO:0007669"/>
    <property type="project" value="UniProtKB-EC"/>
</dbReference>
<keyword evidence="2" id="KW-0677">Repeat</keyword>
<protein>
    <submittedName>
        <fullName evidence="4">Serine O-acetyltransferase</fullName>
        <ecNumber evidence="4">2.3.1.30</ecNumber>
    </submittedName>
</protein>
<dbReference type="InterPro" id="IPR001451">
    <property type="entry name" value="Hexapep"/>
</dbReference>
<evidence type="ECO:0000313" key="5">
    <source>
        <dbReference type="Proteomes" id="UP001569153"/>
    </source>
</evidence>
<dbReference type="InterPro" id="IPR018357">
    <property type="entry name" value="Hexapep_transf_CS"/>
</dbReference>
<comment type="caution">
    <text evidence="4">The sequence shown here is derived from an EMBL/GenBank/DDBJ whole genome shotgun (WGS) entry which is preliminary data.</text>
</comment>
<keyword evidence="3 4" id="KW-0012">Acyltransferase</keyword>
<dbReference type="PIRSF" id="PIRSF000441">
    <property type="entry name" value="CysE"/>
    <property type="match status" value="1"/>
</dbReference>